<comment type="similarity">
    <text evidence="1">Belongs to the ThrE exporter (TC 2.A.79) family.</text>
</comment>
<organism evidence="5 6">
    <name type="scientific">Cavenderia fasciculata</name>
    <name type="common">Slime mold</name>
    <name type="synonym">Dictyostelium fasciculatum</name>
    <dbReference type="NCBI Taxonomy" id="261658"/>
    <lineage>
        <taxon>Eukaryota</taxon>
        <taxon>Amoebozoa</taxon>
        <taxon>Evosea</taxon>
        <taxon>Eumycetozoa</taxon>
        <taxon>Dictyostelia</taxon>
        <taxon>Acytosteliales</taxon>
        <taxon>Cavenderiaceae</taxon>
        <taxon>Cavenderia</taxon>
    </lineage>
</organism>
<dbReference type="RefSeq" id="XP_004351227.1">
    <property type="nucleotide sequence ID" value="XM_004351175.1"/>
</dbReference>
<keyword evidence="3" id="KW-0472">Membrane</keyword>
<feature type="domain" description="Threonine/serine exporter-like N-terminal" evidence="4">
    <location>
        <begin position="632"/>
        <end position="744"/>
    </location>
</feature>
<feature type="transmembrane region" description="Helical" evidence="3">
    <location>
        <begin position="710"/>
        <end position="732"/>
    </location>
</feature>
<feature type="transmembrane region" description="Helical" evidence="3">
    <location>
        <begin position="738"/>
        <end position="755"/>
    </location>
</feature>
<dbReference type="OrthoDB" id="413008at2759"/>
<dbReference type="InterPro" id="IPR010619">
    <property type="entry name" value="ThrE-like_N"/>
</dbReference>
<reference evidence="6" key="1">
    <citation type="journal article" date="2011" name="Genome Res.">
        <title>Phylogeny-wide analysis of social amoeba genomes highlights ancient origins for complex intercellular communication.</title>
        <authorList>
            <person name="Heidel A.J."/>
            <person name="Lawal H.M."/>
            <person name="Felder M."/>
            <person name="Schilde C."/>
            <person name="Helps N.R."/>
            <person name="Tunggal B."/>
            <person name="Rivero F."/>
            <person name="John U."/>
            <person name="Schleicher M."/>
            <person name="Eichinger L."/>
            <person name="Platzer M."/>
            <person name="Noegel A.A."/>
            <person name="Schaap P."/>
            <person name="Gloeckner G."/>
        </authorList>
    </citation>
    <scope>NUCLEOTIDE SEQUENCE [LARGE SCALE GENOMIC DNA]</scope>
    <source>
        <strain evidence="6">SH3</strain>
    </source>
</reference>
<name>F4QBY1_CACFS</name>
<evidence type="ECO:0000256" key="2">
    <source>
        <dbReference type="SAM" id="MobiDB-lite"/>
    </source>
</evidence>
<feature type="transmembrane region" description="Helical" evidence="3">
    <location>
        <begin position="563"/>
        <end position="586"/>
    </location>
</feature>
<keyword evidence="6" id="KW-1185">Reference proteome</keyword>
<dbReference type="AlphaFoldDB" id="F4QBY1"/>
<feature type="domain" description="Threonine/serine exporter-like N-terminal" evidence="4">
    <location>
        <begin position="378"/>
        <end position="618"/>
    </location>
</feature>
<dbReference type="KEGG" id="dfa:DFA_10979"/>
<feature type="transmembrane region" description="Helical" evidence="3">
    <location>
        <begin position="511"/>
        <end position="528"/>
    </location>
</feature>
<feature type="transmembrane region" description="Helical" evidence="3">
    <location>
        <begin position="684"/>
        <end position="703"/>
    </location>
</feature>
<keyword evidence="3" id="KW-0812">Transmembrane</keyword>
<evidence type="ECO:0000256" key="1">
    <source>
        <dbReference type="ARBA" id="ARBA00034125"/>
    </source>
</evidence>
<protein>
    <recommendedName>
        <fullName evidence="4">Threonine/serine exporter-like N-terminal domain-containing protein</fullName>
    </recommendedName>
</protein>
<dbReference type="OMA" id="NSNDHAY"/>
<evidence type="ECO:0000313" key="5">
    <source>
        <dbReference type="EMBL" id="EGG14719.1"/>
    </source>
</evidence>
<feature type="compositionally biased region" description="Low complexity" evidence="2">
    <location>
        <begin position="289"/>
        <end position="306"/>
    </location>
</feature>
<dbReference type="PANTHER" id="PTHR31082">
    <property type="entry name" value="PHEROMONE-REGULATED MEMBRANE PROTEIN 10"/>
    <property type="match status" value="1"/>
</dbReference>
<dbReference type="PANTHER" id="PTHR31082:SF4">
    <property type="entry name" value="PHEROMONE-REGULATED MEMBRANE PROTEIN 10"/>
    <property type="match status" value="1"/>
</dbReference>
<keyword evidence="3" id="KW-1133">Transmembrane helix</keyword>
<feature type="region of interest" description="Disordered" evidence="2">
    <location>
        <begin position="166"/>
        <end position="191"/>
    </location>
</feature>
<evidence type="ECO:0000259" key="4">
    <source>
        <dbReference type="Pfam" id="PF06738"/>
    </source>
</evidence>
<feature type="transmembrane region" description="Helical" evidence="3">
    <location>
        <begin position="598"/>
        <end position="617"/>
    </location>
</feature>
<evidence type="ECO:0000256" key="3">
    <source>
        <dbReference type="SAM" id="Phobius"/>
    </source>
</evidence>
<dbReference type="Proteomes" id="UP000007797">
    <property type="component" value="Unassembled WGS sequence"/>
</dbReference>
<feature type="transmembrane region" description="Helical" evidence="3">
    <location>
        <begin position="540"/>
        <end position="557"/>
    </location>
</feature>
<dbReference type="GeneID" id="14866623"/>
<accession>F4QBY1</accession>
<feature type="compositionally biased region" description="Low complexity" evidence="2">
    <location>
        <begin position="166"/>
        <end position="185"/>
    </location>
</feature>
<gene>
    <name evidence="5" type="ORF">DFA_10979</name>
</gene>
<dbReference type="InterPro" id="IPR051361">
    <property type="entry name" value="ThrE/Ser_Exporter"/>
</dbReference>
<dbReference type="Pfam" id="PF06738">
    <property type="entry name" value="ThrE"/>
    <property type="match status" value="2"/>
</dbReference>
<dbReference type="EMBL" id="GL883028">
    <property type="protein sequence ID" value="EGG14719.1"/>
    <property type="molecule type" value="Genomic_DNA"/>
</dbReference>
<feature type="transmembrane region" description="Helical" evidence="3">
    <location>
        <begin position="637"/>
        <end position="654"/>
    </location>
</feature>
<sequence>MYNYWDKIKAPLEEVRKNVLKNSNDHAYSNSNNNNNNNTSNASPNLTNIAIASPITLNSSTNILKQTSMLQMPSVVIPAPTLLTSTSTLSRSRDINHQLPSSAAMALGSSTVLNVSSVMSPTAAMVSNMGMSMGIPSSLNLATDNIIAVPSQISEIPIISPNLQQNQQNQHNQNNQNNQNQNQQNIFNPTSPLFLNPSNSSVVGGTPSPQLNLPTLATSIALSPSTLKQTTTFTNNNNNINYQQHADHLYPSSIAQSANIPSPSPFKLTSPIMISQHLDQHEVEMMEFNNNNNNNQNQNNNNNNQNLDSSILDGASSINITVNETKSLTSTGNKIKKKHRKDKMKRFKKSVYQILAPSNQLPMHQVDSAELENYVVPFLMELGRALLMSGVPVHRLEYELTLISGTFGIDGNFFSTPTGIFFSFGSPHTILSPYTHLLRIQSTDYNMERLVKLEELADHVIYGRIKCQEALVRLHDILNSPPLYNMYVMVSSFVLSSFAIAFFFQAGWVEIGAMSLVGFYVGLLYAAAGRWPTIGRVLEALSAFGGSIIATFFNSFIYPVHIFLVVLGGIIALAPGLSLTIAVAEISTRNLVSGNARLMGAFSCLLQLTFGIALGTRLSSNFLPTRTELPPASFPEWSMFLAIPLAAVSFAIQMKVHPRQIWIIMLTSILGVIGGNWGNKIFGSDVGSFFGACLICIVSNLYARFTNGQSVVPILSGIILLVPGSMGVKGLFSMSSGNIEAGIALFGVLQLVYWLQI</sequence>
<evidence type="ECO:0000313" key="6">
    <source>
        <dbReference type="Proteomes" id="UP000007797"/>
    </source>
</evidence>
<proteinExistence type="inferred from homology"/>
<dbReference type="GO" id="GO:0022857">
    <property type="term" value="F:transmembrane transporter activity"/>
    <property type="evidence" value="ECO:0007669"/>
    <property type="project" value="InterPro"/>
</dbReference>
<feature type="transmembrane region" description="Helical" evidence="3">
    <location>
        <begin position="661"/>
        <end position="678"/>
    </location>
</feature>
<feature type="region of interest" description="Disordered" evidence="2">
    <location>
        <begin position="289"/>
        <end position="309"/>
    </location>
</feature>